<feature type="compositionally biased region" description="Basic residues" evidence="1">
    <location>
        <begin position="61"/>
        <end position="72"/>
    </location>
</feature>
<feature type="region of interest" description="Disordered" evidence="1">
    <location>
        <begin position="20"/>
        <end position="44"/>
    </location>
</feature>
<dbReference type="OrthoDB" id="10528828at2759"/>
<evidence type="ECO:0000313" key="3">
    <source>
        <dbReference type="RefSeq" id="XP_044930810.1"/>
    </source>
</evidence>
<dbReference type="Proteomes" id="UP000000715">
    <property type="component" value="Unplaced"/>
</dbReference>
<feature type="compositionally biased region" description="Basic and acidic residues" evidence="1">
    <location>
        <begin position="27"/>
        <end position="37"/>
    </location>
</feature>
<gene>
    <name evidence="3" type="primary">LOC101687413</name>
</gene>
<dbReference type="RefSeq" id="XP_044930810.1">
    <property type="nucleotide sequence ID" value="XM_045074875.1"/>
</dbReference>
<feature type="compositionally biased region" description="Low complexity" evidence="1">
    <location>
        <begin position="188"/>
        <end position="198"/>
    </location>
</feature>
<name>A0A8U0UWF6_MUSPF</name>
<protein>
    <submittedName>
        <fullName evidence="3">Uncharacterized protein LOC101687413</fullName>
    </submittedName>
</protein>
<organism evidence="2 3">
    <name type="scientific">Mustela putorius furo</name>
    <name type="common">European domestic ferret</name>
    <name type="synonym">Mustela furo</name>
    <dbReference type="NCBI Taxonomy" id="9669"/>
    <lineage>
        <taxon>Eukaryota</taxon>
        <taxon>Metazoa</taxon>
        <taxon>Chordata</taxon>
        <taxon>Craniata</taxon>
        <taxon>Vertebrata</taxon>
        <taxon>Euteleostomi</taxon>
        <taxon>Mammalia</taxon>
        <taxon>Eutheria</taxon>
        <taxon>Laurasiatheria</taxon>
        <taxon>Carnivora</taxon>
        <taxon>Caniformia</taxon>
        <taxon>Musteloidea</taxon>
        <taxon>Mustelidae</taxon>
        <taxon>Mustelinae</taxon>
        <taxon>Mustela</taxon>
    </lineage>
</organism>
<evidence type="ECO:0000256" key="1">
    <source>
        <dbReference type="SAM" id="MobiDB-lite"/>
    </source>
</evidence>
<evidence type="ECO:0000313" key="2">
    <source>
        <dbReference type="Proteomes" id="UP000000715"/>
    </source>
</evidence>
<proteinExistence type="predicted"/>
<accession>A0A8U0UWF6</accession>
<reference evidence="3" key="1">
    <citation type="submission" date="2025-08" db="UniProtKB">
        <authorList>
            <consortium name="RefSeq"/>
        </authorList>
    </citation>
    <scope>IDENTIFICATION</scope>
    <source>
        <tissue evidence="3">Brain</tissue>
    </source>
</reference>
<feature type="compositionally biased region" description="Basic and acidic residues" evidence="1">
    <location>
        <begin position="165"/>
        <end position="174"/>
    </location>
</feature>
<keyword evidence="2" id="KW-1185">Reference proteome</keyword>
<dbReference type="AlphaFoldDB" id="A0A8U0UWF6"/>
<feature type="region of interest" description="Disordered" evidence="1">
    <location>
        <begin position="59"/>
        <end position="126"/>
    </location>
</feature>
<feature type="compositionally biased region" description="Basic and acidic residues" evidence="1">
    <location>
        <begin position="282"/>
        <end position="299"/>
    </location>
</feature>
<feature type="region of interest" description="Disordered" evidence="1">
    <location>
        <begin position="151"/>
        <end position="202"/>
    </location>
</feature>
<dbReference type="GeneID" id="101687413"/>
<sequence>MVVAAIQGFARRGLMGRLSASCSQEEVTSRASREGPGARRAAPRARALAPYLPWGPLSAHTHARGRASHRRSPAPAQDLGTRRLLQGPGGAVPRVACPRRLSERSSLFPGPWSGNQGAPDLGTSKTRRGCTRDILLALRFLRLAQPYSAELGFSQPGHEGSQPSRKPEDTAPKPERRRGKSAHSVGRAAAEAPGSAAADPDVSQLRLRPWPLSPAPGRVFHSTVWLGEVGDVLGAQGAGCSHKSLCRTSFPAAHTLVLLAGLPSGLPRGPCSPGHSLGSLGRCRESSQELPRSPKRETDSPIQCHHLPYLESADPSQPRPHQIAAWGRATGQALAPKKAYSRLFASQPRVGSHISHQLSALAQIAQPWGER</sequence>
<feature type="region of interest" description="Disordered" evidence="1">
    <location>
        <begin position="270"/>
        <end position="302"/>
    </location>
</feature>